<comment type="caution">
    <text evidence="3">The sequence shown here is derived from an EMBL/GenBank/DDBJ whole genome shotgun (WGS) entry which is preliminary data.</text>
</comment>
<name>A0ABT7NGL9_9BURK</name>
<evidence type="ECO:0000256" key="1">
    <source>
        <dbReference type="SAM" id="MobiDB-lite"/>
    </source>
</evidence>
<protein>
    <submittedName>
        <fullName evidence="3">TetR/AcrR family transcriptional regulator</fullName>
    </submittedName>
</protein>
<feature type="domain" description="PsrA tetracyclin repressor-like C-terminal" evidence="2">
    <location>
        <begin position="115"/>
        <end position="204"/>
    </location>
</feature>
<sequence length="252" mass="27722">MTPKRTRRTAITAPSPIEPASESGTRQLMLETAERLFAQDGLDSVPLHRIVQDSGQRNRSALRYHFGSRPEVVAHVINMRMPVVNARRHVALDEVEAQPSGFGVRDVMLASAQALAQVMDQEHWGRDYVRIISQANFNPAACRYDLIPNESTSSLRRVRSLITALLPGVPGPILDERLLWAEDTVVMTMGRLARIGAAAAGTNVLHNLADHCTGALQAEVSPAARGRRETPAFAVTRHLAARPHEAQRITRP</sequence>
<dbReference type="EMBL" id="JASZYV010000006">
    <property type="protein sequence ID" value="MDM0047101.1"/>
    <property type="molecule type" value="Genomic_DNA"/>
</dbReference>
<dbReference type="InterPro" id="IPR041586">
    <property type="entry name" value="PsrA_TetR_C"/>
</dbReference>
<reference evidence="3" key="1">
    <citation type="submission" date="2023-06" db="EMBL/GenBank/DDBJ databases">
        <authorList>
            <person name="Jiang Y."/>
            <person name="Liu Q."/>
        </authorList>
    </citation>
    <scope>NUCLEOTIDE SEQUENCE</scope>
    <source>
        <strain evidence="3">CGMCC 1.12089</strain>
    </source>
</reference>
<dbReference type="Gene3D" id="1.10.357.10">
    <property type="entry name" value="Tetracycline Repressor, domain 2"/>
    <property type="match status" value="1"/>
</dbReference>
<dbReference type="SUPFAM" id="SSF46689">
    <property type="entry name" value="Homeodomain-like"/>
    <property type="match status" value="1"/>
</dbReference>
<evidence type="ECO:0000259" key="2">
    <source>
        <dbReference type="Pfam" id="PF17939"/>
    </source>
</evidence>
<dbReference type="RefSeq" id="WP_286662222.1">
    <property type="nucleotide sequence ID" value="NZ_JASZYV010000006.1"/>
</dbReference>
<keyword evidence="4" id="KW-1185">Reference proteome</keyword>
<gene>
    <name evidence="3" type="ORF">QTH91_21595</name>
</gene>
<proteinExistence type="predicted"/>
<feature type="region of interest" description="Disordered" evidence="1">
    <location>
        <begin position="1"/>
        <end position="22"/>
    </location>
</feature>
<accession>A0ABT7NGL9</accession>
<dbReference type="Pfam" id="PF17939">
    <property type="entry name" value="TetR_C_30"/>
    <property type="match status" value="1"/>
</dbReference>
<evidence type="ECO:0000313" key="3">
    <source>
        <dbReference type="EMBL" id="MDM0047101.1"/>
    </source>
</evidence>
<dbReference type="Proteomes" id="UP001174908">
    <property type="component" value="Unassembled WGS sequence"/>
</dbReference>
<organism evidence="3 4">
    <name type="scientific">Variovorax dokdonensis</name>
    <dbReference type="NCBI Taxonomy" id="344883"/>
    <lineage>
        <taxon>Bacteria</taxon>
        <taxon>Pseudomonadati</taxon>
        <taxon>Pseudomonadota</taxon>
        <taxon>Betaproteobacteria</taxon>
        <taxon>Burkholderiales</taxon>
        <taxon>Comamonadaceae</taxon>
        <taxon>Variovorax</taxon>
    </lineage>
</organism>
<evidence type="ECO:0000313" key="4">
    <source>
        <dbReference type="Proteomes" id="UP001174908"/>
    </source>
</evidence>
<dbReference type="InterPro" id="IPR009057">
    <property type="entry name" value="Homeodomain-like_sf"/>
</dbReference>